<dbReference type="InterPro" id="IPR029039">
    <property type="entry name" value="Flavoprotein-like_sf"/>
</dbReference>
<dbReference type="InterPro" id="IPR023048">
    <property type="entry name" value="NADH:quinone_OxRdtase_FMN_depd"/>
</dbReference>
<dbReference type="InterPro" id="IPR050104">
    <property type="entry name" value="FMN-dep_NADH:Q_OxRdtase_AzoR1"/>
</dbReference>
<evidence type="ECO:0000256" key="3">
    <source>
        <dbReference type="ARBA" id="ARBA00023002"/>
    </source>
</evidence>
<evidence type="ECO:0000256" key="5">
    <source>
        <dbReference type="ARBA" id="ARBA00048542"/>
    </source>
</evidence>
<dbReference type="SUPFAM" id="SSF52218">
    <property type="entry name" value="Flavoproteins"/>
    <property type="match status" value="1"/>
</dbReference>
<keyword evidence="3 6" id="KW-0560">Oxidoreductase</keyword>
<accession>A0ABY1LUI9</accession>
<evidence type="ECO:0000256" key="2">
    <source>
        <dbReference type="ARBA" id="ARBA00022643"/>
    </source>
</evidence>
<evidence type="ECO:0000259" key="7">
    <source>
        <dbReference type="Pfam" id="PF02525"/>
    </source>
</evidence>
<evidence type="ECO:0000256" key="6">
    <source>
        <dbReference type="HAMAP-Rule" id="MF_01216"/>
    </source>
</evidence>
<dbReference type="EMBL" id="FXAE01000007">
    <property type="protein sequence ID" value="SMF07369.1"/>
    <property type="molecule type" value="Genomic_DNA"/>
</dbReference>
<dbReference type="Proteomes" id="UP000192939">
    <property type="component" value="Unassembled WGS sequence"/>
</dbReference>
<organism evidence="8 9">
    <name type="scientific">Paenibacillus barengoltzii J12</name>
    <dbReference type="NCBI Taxonomy" id="935846"/>
    <lineage>
        <taxon>Bacteria</taxon>
        <taxon>Bacillati</taxon>
        <taxon>Bacillota</taxon>
        <taxon>Bacilli</taxon>
        <taxon>Bacillales</taxon>
        <taxon>Paenibacillaceae</taxon>
        <taxon>Paenibacillus</taxon>
    </lineage>
</organism>
<keyword evidence="1 6" id="KW-0285">Flavoprotein</keyword>
<comment type="function">
    <text evidence="6">Also exhibits azoreductase activity. Catalyzes the reductive cleavage of the azo bond in aromatic azo compounds to the corresponding amines.</text>
</comment>
<comment type="similarity">
    <text evidence="6">Belongs to the azoreductase type 1 family.</text>
</comment>
<sequence>MTTVLYITAHPFTSDTYSLSVGEQFIETYKETHPNDEVIHLDLYRMDIPQIDADLLRRWGQPPAGPSFEELSEESKAKAIRMNEIVEQFMTADKVVIVNPVWNYAFPPVLKTYFDAITVPGRTFTRANNGRRGLGGLTGTQQGKKVIHIQASGTVLSHGEFQDVEFSHSYIKATLKFLGIDDVQVIYVEGTSEKPDQAEAIKEQALQQAIQMAGTF</sequence>
<keyword evidence="4 6" id="KW-0520">NAD</keyword>
<comment type="catalytic activity">
    <reaction evidence="5">
        <text>N,N-dimethyl-1,4-phenylenediamine + anthranilate + 2 NAD(+) = 2-(4-dimethylaminophenyl)diazenylbenzoate + 2 NADH + 2 H(+)</text>
        <dbReference type="Rhea" id="RHEA:55872"/>
        <dbReference type="ChEBI" id="CHEBI:15378"/>
        <dbReference type="ChEBI" id="CHEBI:15783"/>
        <dbReference type="ChEBI" id="CHEBI:16567"/>
        <dbReference type="ChEBI" id="CHEBI:57540"/>
        <dbReference type="ChEBI" id="CHEBI:57945"/>
        <dbReference type="ChEBI" id="CHEBI:71579"/>
        <dbReference type="EC" id="1.7.1.17"/>
    </reaction>
    <physiologicalReaction direction="right-to-left" evidence="5">
        <dbReference type="Rhea" id="RHEA:55874"/>
    </physiologicalReaction>
</comment>
<evidence type="ECO:0000256" key="4">
    <source>
        <dbReference type="ARBA" id="ARBA00023027"/>
    </source>
</evidence>
<comment type="function">
    <text evidence="6">Quinone reductase that provides resistance to thiol-specific stress caused by electrophilic quinones.</text>
</comment>
<dbReference type="InterPro" id="IPR003680">
    <property type="entry name" value="Flavodoxin_fold"/>
</dbReference>
<dbReference type="HAMAP" id="MF_01216">
    <property type="entry name" value="Azoreductase_type1"/>
    <property type="match status" value="1"/>
</dbReference>
<gene>
    <name evidence="6" type="primary">azoR</name>
    <name evidence="8" type="ORF">SAMN02744124_01120</name>
</gene>
<feature type="domain" description="Flavodoxin-like fold" evidence="7">
    <location>
        <begin position="3"/>
        <end position="211"/>
    </location>
</feature>
<dbReference type="PANTHER" id="PTHR43741">
    <property type="entry name" value="FMN-DEPENDENT NADH-AZOREDUCTASE 1"/>
    <property type="match status" value="1"/>
</dbReference>
<dbReference type="RefSeq" id="WP_085168913.1">
    <property type="nucleotide sequence ID" value="NZ_FXAE01000007.1"/>
</dbReference>
<comment type="caution">
    <text evidence="8">The sequence shown here is derived from an EMBL/GenBank/DDBJ whole genome shotgun (WGS) entry which is preliminary data.</text>
</comment>
<dbReference type="EC" id="1.7.1.17" evidence="6"/>
<evidence type="ECO:0000313" key="8">
    <source>
        <dbReference type="EMBL" id="SMF07369.1"/>
    </source>
</evidence>
<comment type="catalytic activity">
    <reaction evidence="6">
        <text>2 a quinone + NADH + H(+) = 2 a 1,4-benzosemiquinone + NAD(+)</text>
        <dbReference type="Rhea" id="RHEA:65952"/>
        <dbReference type="ChEBI" id="CHEBI:15378"/>
        <dbReference type="ChEBI" id="CHEBI:57540"/>
        <dbReference type="ChEBI" id="CHEBI:57945"/>
        <dbReference type="ChEBI" id="CHEBI:132124"/>
        <dbReference type="ChEBI" id="CHEBI:134225"/>
    </reaction>
</comment>
<dbReference type="Pfam" id="PF02525">
    <property type="entry name" value="Flavodoxin_2"/>
    <property type="match status" value="1"/>
</dbReference>
<comment type="cofactor">
    <cofactor evidence="6">
        <name>FMN</name>
        <dbReference type="ChEBI" id="CHEBI:58210"/>
    </cofactor>
    <text evidence="6">Binds 1 FMN per subunit.</text>
</comment>
<name>A0ABY1LUI9_9BACL</name>
<proteinExistence type="inferred from homology"/>
<evidence type="ECO:0000313" key="9">
    <source>
        <dbReference type="Proteomes" id="UP000192939"/>
    </source>
</evidence>
<dbReference type="PANTHER" id="PTHR43741:SF7">
    <property type="entry name" value="FMN-DEPENDENT NADH:QUINONE OXIDOREDUCTASE"/>
    <property type="match status" value="1"/>
</dbReference>
<dbReference type="EC" id="1.6.5.-" evidence="6"/>
<reference evidence="8 9" key="1">
    <citation type="submission" date="2017-04" db="EMBL/GenBank/DDBJ databases">
        <authorList>
            <person name="Varghese N."/>
            <person name="Submissions S."/>
        </authorList>
    </citation>
    <scope>NUCLEOTIDE SEQUENCE [LARGE SCALE GENOMIC DNA]</scope>
    <source>
        <strain evidence="8 9">J12</strain>
    </source>
</reference>
<comment type="caution">
    <text evidence="6">Lacks conserved residue(s) required for the propagation of feature annotation.</text>
</comment>
<evidence type="ECO:0000256" key="1">
    <source>
        <dbReference type="ARBA" id="ARBA00022630"/>
    </source>
</evidence>
<comment type="subunit">
    <text evidence="6">Homodimer.</text>
</comment>
<protein>
    <recommendedName>
        <fullName evidence="6">FMN dependent NADH:quinone oxidoreductase</fullName>
        <ecNumber evidence="6">1.6.5.-</ecNumber>
    </recommendedName>
    <alternativeName>
        <fullName evidence="6">Azo-dye reductase</fullName>
    </alternativeName>
    <alternativeName>
        <fullName evidence="6">FMN-dependent NADH-azo compound oxidoreductase</fullName>
    </alternativeName>
    <alternativeName>
        <fullName evidence="6">FMN-dependent NADH-azoreductase</fullName>
        <ecNumber evidence="6">1.7.1.17</ecNumber>
    </alternativeName>
</protein>
<keyword evidence="9" id="KW-1185">Reference proteome</keyword>
<dbReference type="Gene3D" id="3.40.50.360">
    <property type="match status" value="1"/>
</dbReference>
<keyword evidence="2 6" id="KW-0288">FMN</keyword>